<protein>
    <recommendedName>
        <fullName evidence="4">Tetratricopeptide repeat protein 17</fullName>
    </recommendedName>
</protein>
<name>A0AAV7K1T5_9METZ</name>
<organism evidence="2 3">
    <name type="scientific">Oopsacas minuta</name>
    <dbReference type="NCBI Taxonomy" id="111878"/>
    <lineage>
        <taxon>Eukaryota</taxon>
        <taxon>Metazoa</taxon>
        <taxon>Porifera</taxon>
        <taxon>Hexactinellida</taxon>
        <taxon>Hexasterophora</taxon>
        <taxon>Lyssacinosida</taxon>
        <taxon>Leucopsacidae</taxon>
        <taxon>Oopsacas</taxon>
    </lineage>
</organism>
<dbReference type="InterPro" id="IPR052630">
    <property type="entry name" value="TTC17"/>
</dbReference>
<feature type="region of interest" description="Disordered" evidence="1">
    <location>
        <begin position="1247"/>
        <end position="1280"/>
    </location>
</feature>
<dbReference type="GO" id="GO:0070552">
    <property type="term" value="C:BRISC complex"/>
    <property type="evidence" value="ECO:0007669"/>
    <property type="project" value="InterPro"/>
</dbReference>
<evidence type="ECO:0000313" key="2">
    <source>
        <dbReference type="EMBL" id="KAI6655101.1"/>
    </source>
</evidence>
<evidence type="ECO:0000313" key="3">
    <source>
        <dbReference type="Proteomes" id="UP001165289"/>
    </source>
</evidence>
<dbReference type="Proteomes" id="UP001165289">
    <property type="component" value="Unassembled WGS sequence"/>
</dbReference>
<dbReference type="SUPFAM" id="SSF48452">
    <property type="entry name" value="TPR-like"/>
    <property type="match status" value="1"/>
</dbReference>
<dbReference type="Pfam" id="PF06113">
    <property type="entry name" value="BRE"/>
    <property type="match status" value="1"/>
</dbReference>
<dbReference type="GO" id="GO:0030041">
    <property type="term" value="P:actin filament polymerization"/>
    <property type="evidence" value="ECO:0007669"/>
    <property type="project" value="TreeGrafter"/>
</dbReference>
<dbReference type="PANTHER" id="PTHR16091:SF1">
    <property type="entry name" value="TETRATRICOPEPTIDE REPEAT PROTEIN 17"/>
    <property type="match status" value="1"/>
</dbReference>
<dbReference type="EMBL" id="JAKMXF010000210">
    <property type="protein sequence ID" value="KAI6655101.1"/>
    <property type="molecule type" value="Genomic_DNA"/>
</dbReference>
<dbReference type="GO" id="GO:0015629">
    <property type="term" value="C:actin cytoskeleton"/>
    <property type="evidence" value="ECO:0007669"/>
    <property type="project" value="TreeGrafter"/>
</dbReference>
<dbReference type="InterPro" id="IPR019734">
    <property type="entry name" value="TPR_rpt"/>
</dbReference>
<dbReference type="InterPro" id="IPR010358">
    <property type="entry name" value="BRE"/>
</dbReference>
<dbReference type="SMART" id="SM00028">
    <property type="entry name" value="TPR"/>
    <property type="match status" value="3"/>
</dbReference>
<dbReference type="PANTHER" id="PTHR16091">
    <property type="entry name" value="TTC17 PROTEIN"/>
    <property type="match status" value="1"/>
</dbReference>
<keyword evidence="3" id="KW-1185">Reference proteome</keyword>
<dbReference type="GO" id="GO:0005737">
    <property type="term" value="C:cytoplasm"/>
    <property type="evidence" value="ECO:0007669"/>
    <property type="project" value="TreeGrafter"/>
</dbReference>
<sequence length="1565" mass="179511">MCEISRAELEKMLCPQLVPQIFYCMDHSNYIIPLFHSKSISVLNVNSSRSGVETEQNCDRVTLSLPLCQSCVSWELIFDHTQLDMPPDFTFGDDFIPDIRSLKRLEIYSLTNVDSLLLVLQELFELYRQFNYEKAVKQDRVGLELNMMKESGITHFSVLAKDVPSRSQAGGGDAMHGRPYFYLELPLEVDFKRLPPTLVNPEDDITPPSLLLIFKPPTYTHVQPKLIMSSTLERALTKSTEVNLSLEPWGAGWGNLIIDYLPRARERLVQVVGFVSNSFHKRKEFTNSILKSMSNSVLEFDDVQFMRMVLLMEDRGFCFLVHVTNSHKFPETKPTLTFQSVYHFLSMCTPFHKIYDNYPYSPRWSGEELVHRIRMFIRESVDAFRIASLQGGRFYFSLYCLILCIVCLPTICYCLDSHWIVTQQGKIEQKFIGDPGTFIPLKRPFDLVAFLNQEKRVDTLIWLEDLLVKQVDKVRHLEHFLTTGPSFFDDRDDLDCGASGNIHEFDLFLSTVVSLEQKGIIFSDFLDLAVPQGTQLLEPICALPAPLTLSFIIFDNLPGVENRSSLPGSPEPTLRNSIPFRDKLEEFGHSIATALAKNHTSWVLLNLANLYWRLKGVPLYAIECSRMALHYSPAEHQEIVLVNLANVLHRGSRSQDAAVVMISSIEHNQNSPMSLLTLGNVFSVLGLYQRAAICFNRSHSQDQSFEIAKRRSEAAQCNAKIHSIFSQSLEQAKVDLETYTSLKQDIDREWVYPSERPEDSPVQLAIRYIQELEFSLEFEDDLLDALDIFDGLEFVETFLTELSLNLDNTSLSTNPTLTNLTAIPVNTTVLSSNNINKSNTTTHGHTSKPVIILRTNDDPNTPLTNQINHNLKKNSAKSSASLDNTYIKGDKDIFMSDPQENPVVQSIESLYTEHYFYPADQVTETSHIISNAAEIDEENEELDSVEFPPYNPIPELIEKEMFPKPIGMGPLPKYDDPYWPGKKECTGVLQTLSSWERYPSTHIPAQTRGVNFRSYFRHVPFVSETHAPLCQLIVDLPSTPFAMDHLPGIMYRHSYPELVPEQGLKHALFQSIEQKHKELSMDVSEAGTKLFDAMKKFGPEWGLLALSGIYWRVVGNPYHSMECYRRVAHYAPINAKSVAFIGMANILHRNNFIDDALITAKMAIDYDKEEPIAHYTLAKILSSQGNLAASSLHLRYALRLQNLFPEAVATLRVIRCYLKFDQEKIRLEKQQRVLVEHQKRLEEEQRWLKGEGPKFNSQKKQDYVMSGPKEEPRSPEEVTSALQLRKDKLNSLYTRGLMDHDMMEDQMQEMVRLEDLYEKLTNSLPYNSSKESEPNFYDFRKYSNTALDKLTTLKEIPYFFIQLNDRNVKIRDNINLDLSLSDEIRLPKCKSVPPGLLTLDHLEGVSLRRRIHLPDVPNVLNLLLGEFHKELIDIQPWPLILPYGLSQTLKRDKTNWVAAHLTAQYWLSQGRSLKSIECIRLALYYAPAKYRDIPLMILTNYLLLSGFTDEALITVDMAMEIYAEHPVYYFAKALIYYSQSDQLGFREYVQKAELMKRKRASMNLV</sequence>
<reference evidence="2 3" key="1">
    <citation type="journal article" date="2023" name="BMC Biol.">
        <title>The compact genome of the sponge Oopsacas minuta (Hexactinellida) is lacking key metazoan core genes.</title>
        <authorList>
            <person name="Santini S."/>
            <person name="Schenkelaars Q."/>
            <person name="Jourda C."/>
            <person name="Duchesne M."/>
            <person name="Belahbib H."/>
            <person name="Rocher C."/>
            <person name="Selva M."/>
            <person name="Riesgo A."/>
            <person name="Vervoort M."/>
            <person name="Leys S.P."/>
            <person name="Kodjabachian L."/>
            <person name="Le Bivic A."/>
            <person name="Borchiellini C."/>
            <person name="Claverie J.M."/>
            <person name="Renard E."/>
        </authorList>
    </citation>
    <scope>NUCLEOTIDE SEQUENCE [LARGE SCALE GENOMIC DNA]</scope>
    <source>
        <strain evidence="2">SPO-2</strain>
    </source>
</reference>
<dbReference type="Gene3D" id="1.25.40.10">
    <property type="entry name" value="Tetratricopeptide repeat domain"/>
    <property type="match status" value="2"/>
</dbReference>
<proteinExistence type="predicted"/>
<gene>
    <name evidence="2" type="ORF">LOD99_2390</name>
</gene>
<accession>A0AAV7K1T5</accession>
<dbReference type="InterPro" id="IPR011990">
    <property type="entry name" value="TPR-like_helical_dom_sf"/>
</dbReference>
<comment type="caution">
    <text evidence="2">The sequence shown here is derived from an EMBL/GenBank/DDBJ whole genome shotgun (WGS) entry which is preliminary data.</text>
</comment>
<evidence type="ECO:0000256" key="1">
    <source>
        <dbReference type="SAM" id="MobiDB-lite"/>
    </source>
</evidence>
<evidence type="ECO:0008006" key="4">
    <source>
        <dbReference type="Google" id="ProtNLM"/>
    </source>
</evidence>